<dbReference type="InterPro" id="IPR047661">
    <property type="entry name" value="IstB"/>
</dbReference>
<evidence type="ECO:0000256" key="3">
    <source>
        <dbReference type="ARBA" id="ARBA00022840"/>
    </source>
</evidence>
<accession>A0A653A5F0</accession>
<dbReference type="PANTHER" id="PTHR30050">
    <property type="entry name" value="CHROMOSOMAL REPLICATION INITIATOR PROTEIN DNAA"/>
    <property type="match status" value="1"/>
</dbReference>
<organism evidence="5">
    <name type="scientific">Uncultured Desulfatiglans sp</name>
    <dbReference type="NCBI Taxonomy" id="1748965"/>
    <lineage>
        <taxon>Bacteria</taxon>
        <taxon>Pseudomonadati</taxon>
        <taxon>Thermodesulfobacteriota</taxon>
        <taxon>Desulfobacteria</taxon>
        <taxon>Desulfatiglandales</taxon>
        <taxon>Desulfatiglandaceae</taxon>
        <taxon>Desulfatiglans</taxon>
        <taxon>environmental samples</taxon>
    </lineage>
</organism>
<dbReference type="EMBL" id="UPXX01000018">
    <property type="protein sequence ID" value="VBB43260.1"/>
    <property type="molecule type" value="Genomic_DNA"/>
</dbReference>
<dbReference type="CDD" id="cd00009">
    <property type="entry name" value="AAA"/>
    <property type="match status" value="1"/>
</dbReference>
<dbReference type="SUPFAM" id="SSF52540">
    <property type="entry name" value="P-loop containing nucleoside triphosphate hydrolases"/>
    <property type="match status" value="1"/>
</dbReference>
<name>A0A653A5F0_UNCDX</name>
<dbReference type="PIRSF" id="PIRSF003073">
    <property type="entry name" value="DNAC_TnpB_IstB"/>
    <property type="match status" value="1"/>
</dbReference>
<dbReference type="InterPro" id="IPR003593">
    <property type="entry name" value="AAA+_ATPase"/>
</dbReference>
<dbReference type="GO" id="GO:0006260">
    <property type="term" value="P:DNA replication"/>
    <property type="evidence" value="ECO:0007669"/>
    <property type="project" value="TreeGrafter"/>
</dbReference>
<evidence type="ECO:0000313" key="5">
    <source>
        <dbReference type="EMBL" id="VBB43260.1"/>
    </source>
</evidence>
<dbReference type="AlphaFoldDB" id="A0A653A5F0"/>
<dbReference type="SMART" id="SM00382">
    <property type="entry name" value="AAA"/>
    <property type="match status" value="1"/>
</dbReference>
<dbReference type="InterPro" id="IPR027417">
    <property type="entry name" value="P-loop_NTPase"/>
</dbReference>
<feature type="domain" description="AAA+ ATPase" evidence="4">
    <location>
        <begin position="102"/>
        <end position="232"/>
    </location>
</feature>
<dbReference type="Pfam" id="PF01695">
    <property type="entry name" value="IstB_IS21"/>
    <property type="match status" value="1"/>
</dbReference>
<evidence type="ECO:0000256" key="2">
    <source>
        <dbReference type="ARBA" id="ARBA00022741"/>
    </source>
</evidence>
<protein>
    <recommendedName>
        <fullName evidence="4">AAA+ ATPase domain-containing protein</fullName>
    </recommendedName>
</protein>
<dbReference type="NCBIfam" id="NF038214">
    <property type="entry name" value="IS21_help_AAA"/>
    <property type="match status" value="1"/>
</dbReference>
<keyword evidence="3" id="KW-0067">ATP-binding</keyword>
<proteinExistence type="inferred from homology"/>
<sequence length="246" mass="27757">MSVSIEVVSQDLKALKLSVMAAHLEGVLEQARQKNLGILDILKRLLDAEQEERWKNAVSRRFSQSGITERVSIDQFDFHHHKSREDQKTKILELLNLDFIEKKQDIIFIGNPGTGKTMLAKCIATSACNANLKVLFTSAIDMINQLVAAELDRSLIRKLRHYQTPDLLVCDELGYLPLGSQGSNLFFQVISQRHTQRSTILSTNLPFAQWGKVFDSNTVASAIADRLVYNSEIIILGGTSYRRKNK</sequence>
<dbReference type="InterPro" id="IPR002611">
    <property type="entry name" value="IstB_ATP-bd"/>
</dbReference>
<dbReference type="Gene3D" id="3.40.50.300">
    <property type="entry name" value="P-loop containing nucleotide triphosphate hydrolases"/>
    <property type="match status" value="1"/>
</dbReference>
<reference evidence="5" key="1">
    <citation type="submission" date="2018-07" db="EMBL/GenBank/DDBJ databases">
        <authorList>
            <consortium name="Genoscope - CEA"/>
            <person name="William W."/>
        </authorList>
    </citation>
    <scope>NUCLEOTIDE SEQUENCE</scope>
    <source>
        <strain evidence="5">IK1</strain>
    </source>
</reference>
<evidence type="ECO:0000259" key="4">
    <source>
        <dbReference type="SMART" id="SM00382"/>
    </source>
</evidence>
<keyword evidence="2" id="KW-0547">Nucleotide-binding</keyword>
<dbReference type="GO" id="GO:0005524">
    <property type="term" value="F:ATP binding"/>
    <property type="evidence" value="ECO:0007669"/>
    <property type="project" value="UniProtKB-KW"/>
</dbReference>
<dbReference type="PANTHER" id="PTHR30050:SF4">
    <property type="entry name" value="ATP-BINDING PROTEIN RV3427C IN INSERTION SEQUENCE-RELATED"/>
    <property type="match status" value="1"/>
</dbReference>
<evidence type="ECO:0000256" key="1">
    <source>
        <dbReference type="ARBA" id="ARBA00008059"/>
    </source>
</evidence>
<dbReference type="InterPro" id="IPR028350">
    <property type="entry name" value="DNAC/IstB-like"/>
</dbReference>
<gene>
    <name evidence="5" type="ORF">TRIP_B250355</name>
</gene>
<comment type="similarity">
    <text evidence="1">Belongs to the IS21/IS1162 putative ATP-binding protein family.</text>
</comment>